<dbReference type="Pfam" id="PF02919">
    <property type="entry name" value="Topoisom_I_N"/>
    <property type="match status" value="2"/>
</dbReference>
<evidence type="ECO:0000256" key="7">
    <source>
        <dbReference type="RuleBase" id="RU365101"/>
    </source>
</evidence>
<dbReference type="InterPro" id="IPR014711">
    <property type="entry name" value="TopoI_cat_a-hlx-sub_euk"/>
</dbReference>
<comment type="function">
    <text evidence="7">Releases the supercoiling and torsional tension of DNA introduced during the DNA replication and transcription by transiently cleaving and rejoining one strand of the DNA duplex. Introduces a single-strand break via transesterification at the specific target site 5'-[CT]CCTTp site in duplex DNA. The scissile phosphodiester is attacked by the catalytic tyrosine of the enzyme, resulting in the formation of a DNA-(3'-phosphotyrosyl)-enzyme intermediate and the expulsion of a 5'-OH DNA strand. The free DNA strand then undergoes passage around the unbroken strand thus removing DNA supercoils. Finally, in the religation step, the DNA 5'-OH attacks the covalent intermediate to expel the active-site tyrosine and restore the DNA phosphodiester backbone.</text>
</comment>
<dbReference type="GO" id="GO:0007059">
    <property type="term" value="P:chromosome segregation"/>
    <property type="evidence" value="ECO:0007669"/>
    <property type="project" value="TreeGrafter"/>
</dbReference>
<dbReference type="GO" id="GO:0003677">
    <property type="term" value="F:DNA binding"/>
    <property type="evidence" value="ECO:0007669"/>
    <property type="project" value="UniProtKB-UniRule"/>
</dbReference>
<dbReference type="PRINTS" id="PR00416">
    <property type="entry name" value="EUTPISMRASEI"/>
</dbReference>
<dbReference type="InterPro" id="IPR051062">
    <property type="entry name" value="Topoisomerase_IB"/>
</dbReference>
<dbReference type="PROSITE" id="PS00176">
    <property type="entry name" value="TOPO_IB_1"/>
    <property type="match status" value="1"/>
</dbReference>
<dbReference type="GO" id="GO:0005730">
    <property type="term" value="C:nucleolus"/>
    <property type="evidence" value="ECO:0007669"/>
    <property type="project" value="TreeGrafter"/>
</dbReference>
<name>A0A3Q2VI08_HAPBU</name>
<dbReference type="GO" id="GO:0006260">
    <property type="term" value="P:DNA replication"/>
    <property type="evidence" value="ECO:0007669"/>
    <property type="project" value="TreeGrafter"/>
</dbReference>
<dbReference type="Gene3D" id="1.10.132.10">
    <property type="match status" value="1"/>
</dbReference>
<dbReference type="InterPro" id="IPR001631">
    <property type="entry name" value="TopoI"/>
</dbReference>
<dbReference type="PROSITE" id="PS52038">
    <property type="entry name" value="TOPO_IB_2"/>
    <property type="match status" value="1"/>
</dbReference>
<dbReference type="FunFam" id="3.90.15.10:FF:000001">
    <property type="entry name" value="DNA topoisomerase I"/>
    <property type="match status" value="1"/>
</dbReference>
<reference evidence="10" key="1">
    <citation type="submission" date="2025-08" db="UniProtKB">
        <authorList>
            <consortium name="Ensembl"/>
        </authorList>
    </citation>
    <scope>IDENTIFICATION</scope>
</reference>
<dbReference type="Gene3D" id="1.10.10.41">
    <property type="entry name" value="Yeast DNA topoisomerase - domain 1"/>
    <property type="match status" value="2"/>
</dbReference>
<feature type="coiled-coil region" evidence="8">
    <location>
        <begin position="81"/>
        <end position="112"/>
    </location>
</feature>
<keyword evidence="11" id="KW-1185">Reference proteome</keyword>
<dbReference type="AlphaFoldDB" id="A0A3Q2VI08"/>
<keyword evidence="5 6" id="KW-0413">Isomerase</keyword>
<sequence>MQAISFFHSHVACSLKKKKQRRLVEEGDGVAQTKTSKKRTQKVNFCLHRGNLALTSSARETWFMVSFFLSSAQMVKKEEEEQAVSKKSKKTKEEIEEARQLKIKKKEEEEQNRWRWWEEEKYEDGVKWKFLEHKGPYFPPEYQPLPDNVHFYYNGHIVWVSFMESVTEMTHEERSLIQDLDKCDFGEIHAMHKAKTEARKNMSKEEKQALKEANQKIVDEYGYCLLDHHKERIGNFKIEPPGLFRGRGEHPKQGMLKKRIQPEDVIINCSKESRIPAPPAGHHWKEVRHDNTVTWLVSWTENIQGSNKYIMLNANSKLKGEKDWEKYEVARKLKSRVDDIRYQYLQDLKSKQMVTRQRAVALYFIDKLALRAGNEKEEGETADTVGCCSLRVEHITLHEQLDGNECVVEFDFLGKDCIRYYNKVPVIKKVFKSLKLFLENKQPGDELFDRLNTSVLNKHLSSLMPGLTAKVFRTYNASITLQQQLKELTNSQSHLLAALANMQADMWLQMKLIHVLPSTHICTSDDSFSVRLVERKKAAVKRCEEQLLKLEVQATDREENKQIALGTSKLNYLDPRISVAWCKNMEVPIEKIYNKTQREKFAWAIDMTEADFEF</sequence>
<dbReference type="Gene3D" id="2.170.11.10">
    <property type="entry name" value="DNA Topoisomerase I, domain 2"/>
    <property type="match status" value="2"/>
</dbReference>
<dbReference type="PANTHER" id="PTHR10290:SF24">
    <property type="entry name" value="DNA TOPOISOMERASE I"/>
    <property type="match status" value="1"/>
</dbReference>
<evidence type="ECO:0000313" key="11">
    <source>
        <dbReference type="Proteomes" id="UP000264840"/>
    </source>
</evidence>
<evidence type="ECO:0000256" key="1">
    <source>
        <dbReference type="ARBA" id="ARBA00000213"/>
    </source>
</evidence>
<dbReference type="SMART" id="SM00435">
    <property type="entry name" value="TOPEUc"/>
    <property type="match status" value="1"/>
</dbReference>
<dbReference type="InterPro" id="IPR014727">
    <property type="entry name" value="TopoI_cat_a/b-sub_euk"/>
</dbReference>
<dbReference type="SUPFAM" id="SSF56741">
    <property type="entry name" value="Eukaryotic DNA topoisomerase I, N-terminal DNA-binding fragment"/>
    <property type="match status" value="1"/>
</dbReference>
<dbReference type="SUPFAM" id="SSF56349">
    <property type="entry name" value="DNA breaking-rejoining enzymes"/>
    <property type="match status" value="1"/>
</dbReference>
<evidence type="ECO:0000256" key="5">
    <source>
        <dbReference type="ARBA" id="ARBA00023235"/>
    </source>
</evidence>
<dbReference type="InterPro" id="IPR036202">
    <property type="entry name" value="TopoI_DNA-bd_euk_N_sf"/>
</dbReference>
<dbReference type="InterPro" id="IPR013034">
    <property type="entry name" value="DNA_topo_DNA_db_N_dom1"/>
</dbReference>
<protein>
    <recommendedName>
        <fullName evidence="7">DNA topoisomerase I</fullName>
        <ecNumber evidence="7">5.6.2.1</ecNumber>
    </recommendedName>
    <alternativeName>
        <fullName evidence="7">DNA topoisomerase 1</fullName>
    </alternativeName>
</protein>
<organism evidence="10 11">
    <name type="scientific">Haplochromis burtoni</name>
    <name type="common">Burton's mouthbrooder</name>
    <name type="synonym">Chromis burtoni</name>
    <dbReference type="NCBI Taxonomy" id="8153"/>
    <lineage>
        <taxon>Eukaryota</taxon>
        <taxon>Metazoa</taxon>
        <taxon>Chordata</taxon>
        <taxon>Craniata</taxon>
        <taxon>Vertebrata</taxon>
        <taxon>Euteleostomi</taxon>
        <taxon>Actinopterygii</taxon>
        <taxon>Neopterygii</taxon>
        <taxon>Teleostei</taxon>
        <taxon>Neoteleostei</taxon>
        <taxon>Acanthomorphata</taxon>
        <taxon>Ovalentaria</taxon>
        <taxon>Cichlomorphae</taxon>
        <taxon>Cichliformes</taxon>
        <taxon>Cichlidae</taxon>
        <taxon>African cichlids</taxon>
        <taxon>Pseudocrenilabrinae</taxon>
        <taxon>Haplochromini</taxon>
        <taxon>Haplochromis</taxon>
    </lineage>
</organism>
<dbReference type="InterPro" id="IPR008336">
    <property type="entry name" value="TopoI_DNA-bd_euk"/>
</dbReference>
<reference evidence="10" key="2">
    <citation type="submission" date="2025-09" db="UniProtKB">
        <authorList>
            <consortium name="Ensembl"/>
        </authorList>
    </citation>
    <scope>IDENTIFICATION</scope>
</reference>
<dbReference type="GO" id="GO:0003917">
    <property type="term" value="F:DNA topoisomerase type I (single strand cut, ATP-independent) activity"/>
    <property type="evidence" value="ECO:0007669"/>
    <property type="project" value="UniProtKB-UniRule"/>
</dbReference>
<dbReference type="InterPro" id="IPR013030">
    <property type="entry name" value="DNA_topo_DNA_db_N_dom2"/>
</dbReference>
<dbReference type="OMA" id="GECPVTT"/>
<feature type="active site" description="O-(3'-phospho-DNA)-tyrosine intermediate" evidence="6">
    <location>
        <position position="572"/>
    </location>
</feature>
<feature type="domain" description="DNA topoisomerase I eukaryotic-type" evidence="9">
    <location>
        <begin position="243"/>
        <end position="586"/>
    </location>
</feature>
<dbReference type="SUPFAM" id="SSF46596">
    <property type="entry name" value="Eukaryotic DNA topoisomerase I, dispensable insert domain"/>
    <property type="match status" value="1"/>
</dbReference>
<feature type="coiled-coil region" evidence="8">
    <location>
        <begin position="193"/>
        <end position="220"/>
    </location>
</feature>
<dbReference type="Gene3D" id="3.90.15.10">
    <property type="entry name" value="Topoisomerase I, Chain A, domain 3"/>
    <property type="match status" value="1"/>
</dbReference>
<dbReference type="InterPro" id="IPR013499">
    <property type="entry name" value="TopoI_euk"/>
</dbReference>
<evidence type="ECO:0000256" key="8">
    <source>
        <dbReference type="SAM" id="Coils"/>
    </source>
</evidence>
<dbReference type="PANTHER" id="PTHR10290">
    <property type="entry name" value="DNA TOPOISOMERASE I"/>
    <property type="match status" value="1"/>
</dbReference>
<dbReference type="Proteomes" id="UP000264840">
    <property type="component" value="Unplaced"/>
</dbReference>
<dbReference type="InterPro" id="IPR018521">
    <property type="entry name" value="TopoIB_AS"/>
</dbReference>
<keyword evidence="8" id="KW-0175">Coiled coil</keyword>
<accession>A0A3Q2VI08</accession>
<evidence type="ECO:0000256" key="4">
    <source>
        <dbReference type="ARBA" id="ARBA00023125"/>
    </source>
</evidence>
<keyword evidence="3 6" id="KW-0799">Topoisomerase</keyword>
<evidence type="ECO:0000256" key="3">
    <source>
        <dbReference type="ARBA" id="ARBA00023029"/>
    </source>
</evidence>
<evidence type="ECO:0000313" key="10">
    <source>
        <dbReference type="Ensembl" id="ENSHBUP00000011337.1"/>
    </source>
</evidence>
<dbReference type="FunFam" id="2.170.11.10:FF:000002">
    <property type="entry name" value="DNA topoisomerase I"/>
    <property type="match status" value="1"/>
</dbReference>
<dbReference type="Pfam" id="PF01028">
    <property type="entry name" value="Topoisom_I"/>
    <property type="match status" value="1"/>
</dbReference>
<dbReference type="GeneTree" id="ENSGT00940000166270"/>
<comment type="catalytic activity">
    <reaction evidence="1 6 7">
        <text>ATP-independent breakage of single-stranded DNA, followed by passage and rejoining.</text>
        <dbReference type="EC" id="5.6.2.1"/>
    </reaction>
</comment>
<comment type="similarity">
    <text evidence="2 6 7">Belongs to the type IB topoisomerase family.</text>
</comment>
<dbReference type="InterPro" id="IPR011010">
    <property type="entry name" value="DNA_brk_join_enz"/>
</dbReference>
<dbReference type="EC" id="5.6.2.1" evidence="7"/>
<dbReference type="InterPro" id="IPR013500">
    <property type="entry name" value="TopoI_cat_euk"/>
</dbReference>
<dbReference type="Ensembl" id="ENSHBUT00000018494.1">
    <property type="protein sequence ID" value="ENSHBUP00000011337.1"/>
    <property type="gene ID" value="ENSHBUG00000013131.1"/>
</dbReference>
<feature type="coiled-coil region" evidence="8">
    <location>
        <begin position="533"/>
        <end position="560"/>
    </location>
</feature>
<evidence type="ECO:0000259" key="9">
    <source>
        <dbReference type="SMART" id="SM00435"/>
    </source>
</evidence>
<dbReference type="InterPro" id="IPR025834">
    <property type="entry name" value="TopoI_C_dom"/>
</dbReference>
<evidence type="ECO:0000256" key="6">
    <source>
        <dbReference type="PROSITE-ProRule" id="PRU01382"/>
    </source>
</evidence>
<dbReference type="GO" id="GO:0006265">
    <property type="term" value="P:DNA topological change"/>
    <property type="evidence" value="ECO:0007669"/>
    <property type="project" value="UniProtKB-UniRule"/>
</dbReference>
<dbReference type="GO" id="GO:0005694">
    <property type="term" value="C:chromosome"/>
    <property type="evidence" value="ECO:0007669"/>
    <property type="project" value="InterPro"/>
</dbReference>
<dbReference type="Pfam" id="PF14370">
    <property type="entry name" value="Topo_C_assoc"/>
    <property type="match status" value="1"/>
</dbReference>
<dbReference type="CDD" id="cd00659">
    <property type="entry name" value="Topo_IB_C"/>
    <property type="match status" value="1"/>
</dbReference>
<dbReference type="STRING" id="8153.ENSHBUP00000011337"/>
<proteinExistence type="inferred from homology"/>
<evidence type="ECO:0000256" key="2">
    <source>
        <dbReference type="ARBA" id="ARBA00006645"/>
    </source>
</evidence>
<keyword evidence="4 6" id="KW-0238">DNA-binding</keyword>